<proteinExistence type="predicted"/>
<protein>
    <submittedName>
        <fullName evidence="2">Uncharacterized protein</fullName>
    </submittedName>
</protein>
<dbReference type="EMBL" id="OU963911">
    <property type="protein sequence ID" value="CAH0401043.1"/>
    <property type="molecule type" value="Genomic_DNA"/>
</dbReference>
<keyword evidence="3" id="KW-1185">Reference proteome</keyword>
<organism evidence="2 3">
    <name type="scientific">Chilo suppressalis</name>
    <name type="common">Asiatic rice borer moth</name>
    <dbReference type="NCBI Taxonomy" id="168631"/>
    <lineage>
        <taxon>Eukaryota</taxon>
        <taxon>Metazoa</taxon>
        <taxon>Ecdysozoa</taxon>
        <taxon>Arthropoda</taxon>
        <taxon>Hexapoda</taxon>
        <taxon>Insecta</taxon>
        <taxon>Pterygota</taxon>
        <taxon>Neoptera</taxon>
        <taxon>Endopterygota</taxon>
        <taxon>Lepidoptera</taxon>
        <taxon>Glossata</taxon>
        <taxon>Ditrysia</taxon>
        <taxon>Pyraloidea</taxon>
        <taxon>Crambidae</taxon>
        <taxon>Crambinae</taxon>
        <taxon>Chilo</taxon>
    </lineage>
</organism>
<reference evidence="2" key="1">
    <citation type="submission" date="2021-12" db="EMBL/GenBank/DDBJ databases">
        <authorList>
            <person name="King R."/>
        </authorList>
    </citation>
    <scope>NUCLEOTIDE SEQUENCE</scope>
</reference>
<evidence type="ECO:0000313" key="3">
    <source>
        <dbReference type="Proteomes" id="UP001153292"/>
    </source>
</evidence>
<sequence>MSLDKQKILSELGSVMNQLQSADCGCMGKLFSNPNQTGQGHTMGSPLPTCGGCRRGCCHGHGYGHGMLNAGEPHPGNMNRPCMGHCNPPKLYADTYSYLNSNLMQPVVQEVYDDLKSITPANTVMNNPMANKMGLGQNVADNVGNTGMNMAQQHSIQGEGYMTNLSNMSGNINAVPMQSNQQPMNNMGGGMGPEIAKMIMGDNGLKQGNQQMQGQGNQLTAPMVIDAPQSPHGQVGVTPFNPATNHIYADMNQGGFTSNVNQSTNLNRGQYQNPVTQYMTSPNSAGPAQNNTIQGNMLQNSRNVGNPATQMAVPNKRGYGQHTQGVMKFNEMFPGVTQGGDLGFDPMAIAIQMNPANQQKAAMDTMQKLMTGKSPMDKFSAQHAVSPATANIVQPPSVPVSQNQNPSATNQQYTNQQAIPMQQLNDNSNAMTPPTQPNAVPQQQQQVYSAVSGSNEQHVYQQHTEPHNQNVMNSQMEVPQPHVSESELPATQQMNREPIFPVDTSRNPPFNYTMPQKHYEYNTLGQPVQKLPAQVYYEPEPGLPQTLSPQPIPTKSRNDQLKYSNVKSTVSKTSLFGNGNVGRRVSKSQLQHIYNQYKGSQSFTQQNLNSPVQAPTHSDGKLNIAQSNLNSQQQRSPVEKVGGDTIANNMSNNNQITEKVEQVIGQIGDVPCKNSHGDAEQTIKAVPTIPARHAKLRNGLQDMVYTSYPSSAAWSFH</sequence>
<name>A0ABN8AXK4_CHISP</name>
<evidence type="ECO:0000313" key="2">
    <source>
        <dbReference type="EMBL" id="CAH0401043.1"/>
    </source>
</evidence>
<accession>A0ABN8AXK4</accession>
<gene>
    <name evidence="2" type="ORF">CHILSU_LOCUS4255</name>
</gene>
<dbReference type="Proteomes" id="UP001153292">
    <property type="component" value="Chromosome 18"/>
</dbReference>
<feature type="region of interest" description="Disordered" evidence="1">
    <location>
        <begin position="392"/>
        <end position="411"/>
    </location>
</feature>
<evidence type="ECO:0000256" key="1">
    <source>
        <dbReference type="SAM" id="MobiDB-lite"/>
    </source>
</evidence>